<dbReference type="InterPro" id="IPR024791">
    <property type="entry name" value="Cyt_c/ubiquinol_Oxase_su3"/>
</dbReference>
<evidence type="ECO:0000256" key="1">
    <source>
        <dbReference type="ARBA" id="ARBA00004651"/>
    </source>
</evidence>
<dbReference type="Gene3D" id="1.20.120.80">
    <property type="entry name" value="Cytochrome c oxidase, subunit III, four-helix bundle"/>
    <property type="match status" value="1"/>
</dbReference>
<keyword evidence="10" id="KW-0560">Oxidoreductase</keyword>
<reference evidence="10" key="1">
    <citation type="submission" date="2008-05" db="EMBL/GenBank/DDBJ databases">
        <title>Genome sequence of Riesia pediculicola USDA.</title>
        <authorList>
            <person name="Kirkness E.F."/>
        </authorList>
    </citation>
    <scope>NUCLEOTIDE SEQUENCE [LARGE SCALE GENOMIC DNA]</scope>
    <source>
        <strain evidence="10">USDA</strain>
    </source>
</reference>
<comment type="similarity">
    <text evidence="2 7">Belongs to the cytochrome c oxidase subunit 3 family.</text>
</comment>
<evidence type="ECO:0000256" key="4">
    <source>
        <dbReference type="ARBA" id="ARBA00022692"/>
    </source>
</evidence>
<evidence type="ECO:0000259" key="9">
    <source>
        <dbReference type="PROSITE" id="PS50253"/>
    </source>
</evidence>
<evidence type="ECO:0000313" key="11">
    <source>
        <dbReference type="Proteomes" id="UP000001700"/>
    </source>
</evidence>
<evidence type="ECO:0000256" key="8">
    <source>
        <dbReference type="SAM" id="Phobius"/>
    </source>
</evidence>
<dbReference type="PANTHER" id="PTHR11403">
    <property type="entry name" value="CYTOCHROME C OXIDASE SUBUNIT III"/>
    <property type="match status" value="1"/>
</dbReference>
<dbReference type="GO" id="GO:0019646">
    <property type="term" value="P:aerobic electron transport chain"/>
    <property type="evidence" value="ECO:0007669"/>
    <property type="project" value="InterPro"/>
</dbReference>
<feature type="transmembrane region" description="Helical" evidence="8">
    <location>
        <begin position="174"/>
        <end position="193"/>
    </location>
</feature>
<dbReference type="EC" id="1.10.3.-" evidence="10"/>
<comment type="subcellular location">
    <subcellularLocation>
        <location evidence="1 7">Cell membrane</location>
        <topology evidence="1 7">Multi-pass membrane protein</topology>
    </subcellularLocation>
</comment>
<keyword evidence="3" id="KW-1003">Cell membrane</keyword>
<dbReference type="GO" id="GO:0005886">
    <property type="term" value="C:plasma membrane"/>
    <property type="evidence" value="ECO:0007669"/>
    <property type="project" value="UniProtKB-SubCell"/>
</dbReference>
<dbReference type="eggNOG" id="COG1845">
    <property type="taxonomic scope" value="Bacteria"/>
</dbReference>
<dbReference type="InterPro" id="IPR000298">
    <property type="entry name" value="Cyt_c_oxidase-like_su3"/>
</dbReference>
<dbReference type="SUPFAM" id="SSF81452">
    <property type="entry name" value="Cytochrome c oxidase subunit III-like"/>
    <property type="match status" value="1"/>
</dbReference>
<evidence type="ECO:0000256" key="7">
    <source>
        <dbReference type="RuleBase" id="RU003376"/>
    </source>
</evidence>
<dbReference type="AlphaFoldDB" id="D4G7X6"/>
<evidence type="ECO:0000256" key="5">
    <source>
        <dbReference type="ARBA" id="ARBA00022989"/>
    </source>
</evidence>
<feature type="transmembrane region" description="Helical" evidence="8">
    <location>
        <begin position="126"/>
        <end position="150"/>
    </location>
</feature>
<keyword evidence="4 7" id="KW-0812">Transmembrane</keyword>
<sequence length="196" mass="23192">MLFDNEDTLRKNNKTLLGFWIYLMSDMLFFVSLILVYSVFLKEDVRFSILRDQINLKIVFLETILLSTNSLMFYFSETSFQLNRKKEFFIKILFFSLIIGVTFFFVETYEISKLFQCQFFPKNSSIFSAFFSVIGAHSLHVFFGLIWIIVMEGKILFKGLDKNSLVSLKCLSDFWHFLDIMWILIVSVVHLLIKVI</sequence>
<gene>
    <name evidence="10" type="ordered locus">RIEPE_0168</name>
</gene>
<dbReference type="GO" id="GO:0016491">
    <property type="term" value="F:oxidoreductase activity"/>
    <property type="evidence" value="ECO:0007669"/>
    <property type="project" value="UniProtKB-KW"/>
</dbReference>
<evidence type="ECO:0000256" key="3">
    <source>
        <dbReference type="ARBA" id="ARBA00022475"/>
    </source>
</evidence>
<protein>
    <submittedName>
        <fullName evidence="10">Cytochrome o ubiquinol oxidase subunit 3</fullName>
        <ecNumber evidence="10">1.10.3.-</ecNumber>
    </submittedName>
</protein>
<accession>D4G7X6</accession>
<name>D4G7X6_RIEPU</name>
<keyword evidence="11" id="KW-1185">Reference proteome</keyword>
<dbReference type="PROSITE" id="PS50253">
    <property type="entry name" value="COX3"/>
    <property type="match status" value="1"/>
</dbReference>
<keyword evidence="6 8" id="KW-0472">Membrane</keyword>
<feature type="transmembrane region" description="Helical" evidence="8">
    <location>
        <begin position="88"/>
        <end position="106"/>
    </location>
</feature>
<dbReference type="InterPro" id="IPR013833">
    <property type="entry name" value="Cyt_c_oxidase_su3_a-hlx"/>
</dbReference>
<dbReference type="EMBL" id="CP001085">
    <property type="protein sequence ID" value="ADD79833.1"/>
    <property type="molecule type" value="Genomic_DNA"/>
</dbReference>
<dbReference type="InterPro" id="IPR035973">
    <property type="entry name" value="Cyt_c_oxidase_su3-like_sf"/>
</dbReference>
<dbReference type="HOGENOM" id="CLU_044071_3_0_6"/>
<evidence type="ECO:0000256" key="2">
    <source>
        <dbReference type="ARBA" id="ARBA00010581"/>
    </source>
</evidence>
<dbReference type="Pfam" id="PF00510">
    <property type="entry name" value="COX3"/>
    <property type="match status" value="1"/>
</dbReference>
<organism evidence="10 11">
    <name type="scientific">Riesia pediculicola (strain USDA)</name>
    <dbReference type="NCBI Taxonomy" id="515618"/>
    <lineage>
        <taxon>Bacteria</taxon>
        <taxon>Pseudomonadati</taxon>
        <taxon>Pseudomonadota</taxon>
        <taxon>Gammaproteobacteria</taxon>
        <taxon>Enterobacterales</taxon>
        <taxon>Enterobacteriaceae</taxon>
        <taxon>Candidatus Riesia</taxon>
    </lineage>
</organism>
<dbReference type="PANTHER" id="PTHR11403:SF2">
    <property type="entry name" value="CYTOCHROME BO(3) UBIQUINOL OXIDASE SUBUNIT 3"/>
    <property type="match status" value="1"/>
</dbReference>
<evidence type="ECO:0000256" key="6">
    <source>
        <dbReference type="ARBA" id="ARBA00023136"/>
    </source>
</evidence>
<dbReference type="STRING" id="515618.RIEPE_0168"/>
<evidence type="ECO:0000313" key="10">
    <source>
        <dbReference type="EMBL" id="ADD79833.1"/>
    </source>
</evidence>
<feature type="transmembrane region" description="Helical" evidence="8">
    <location>
        <begin position="54"/>
        <end position="76"/>
    </location>
</feature>
<proteinExistence type="inferred from homology"/>
<keyword evidence="5 8" id="KW-1133">Transmembrane helix</keyword>
<feature type="transmembrane region" description="Helical" evidence="8">
    <location>
        <begin position="20"/>
        <end position="42"/>
    </location>
</feature>
<dbReference type="KEGG" id="rip:RIEPE_0168"/>
<feature type="domain" description="Heme-copper oxidase subunit III family profile" evidence="9">
    <location>
        <begin position="1"/>
        <end position="194"/>
    </location>
</feature>
<dbReference type="Proteomes" id="UP000001700">
    <property type="component" value="Chromosome"/>
</dbReference>
<dbReference type="GO" id="GO:0004129">
    <property type="term" value="F:cytochrome-c oxidase activity"/>
    <property type="evidence" value="ECO:0007669"/>
    <property type="project" value="InterPro"/>
</dbReference>